<comment type="caution">
    <text evidence="2">The sequence shown here is derived from an EMBL/GenBank/DDBJ whole genome shotgun (WGS) entry which is preliminary data.</text>
</comment>
<gene>
    <name evidence="2" type="ORF">ColLi_10462</name>
</gene>
<dbReference type="Proteomes" id="UP001055172">
    <property type="component" value="Unassembled WGS sequence"/>
</dbReference>
<reference evidence="2 3" key="1">
    <citation type="submission" date="2021-07" db="EMBL/GenBank/DDBJ databases">
        <title>Genome data of Colletotrichum spaethianum.</title>
        <authorList>
            <person name="Utami Y.D."/>
            <person name="Hiruma K."/>
        </authorList>
    </citation>
    <scope>NUCLEOTIDE SEQUENCE [LARGE SCALE GENOMIC DNA]</scope>
    <source>
        <strain evidence="2 3">MAFF 242679</strain>
    </source>
</reference>
<protein>
    <submittedName>
        <fullName evidence="2">Uncharacterized protein</fullName>
    </submittedName>
</protein>
<sequence length="86" mass="9378">MRGFAPVRSSYKTTRILAQFSRLVLEVPPFSKTDALVITTAKSQRSSDKNGRHNPNCDSEPASPECQIFSIAKTSSVPVSGHRDGN</sequence>
<feature type="region of interest" description="Disordered" evidence="1">
    <location>
        <begin position="40"/>
        <end position="64"/>
    </location>
</feature>
<name>A0AA37LWR1_9PEZI</name>
<dbReference type="AlphaFoldDB" id="A0AA37LWR1"/>
<accession>A0AA37LWR1</accession>
<proteinExistence type="predicted"/>
<organism evidence="2 3">
    <name type="scientific">Colletotrichum liriopes</name>
    <dbReference type="NCBI Taxonomy" id="708192"/>
    <lineage>
        <taxon>Eukaryota</taxon>
        <taxon>Fungi</taxon>
        <taxon>Dikarya</taxon>
        <taxon>Ascomycota</taxon>
        <taxon>Pezizomycotina</taxon>
        <taxon>Sordariomycetes</taxon>
        <taxon>Hypocreomycetidae</taxon>
        <taxon>Glomerellales</taxon>
        <taxon>Glomerellaceae</taxon>
        <taxon>Colletotrichum</taxon>
        <taxon>Colletotrichum spaethianum species complex</taxon>
    </lineage>
</organism>
<evidence type="ECO:0000256" key="1">
    <source>
        <dbReference type="SAM" id="MobiDB-lite"/>
    </source>
</evidence>
<dbReference type="EMBL" id="BPPX01000027">
    <property type="protein sequence ID" value="GJC87624.1"/>
    <property type="molecule type" value="Genomic_DNA"/>
</dbReference>
<evidence type="ECO:0000313" key="3">
    <source>
        <dbReference type="Proteomes" id="UP001055172"/>
    </source>
</evidence>
<evidence type="ECO:0000313" key="2">
    <source>
        <dbReference type="EMBL" id="GJC87624.1"/>
    </source>
</evidence>
<keyword evidence="3" id="KW-1185">Reference proteome</keyword>